<accession>A0ACB9JH10</accession>
<proteinExistence type="predicted"/>
<dbReference type="EMBL" id="CM042021">
    <property type="protein sequence ID" value="KAI3819456.1"/>
    <property type="molecule type" value="Genomic_DNA"/>
</dbReference>
<evidence type="ECO:0000313" key="2">
    <source>
        <dbReference type="Proteomes" id="UP001056120"/>
    </source>
</evidence>
<comment type="caution">
    <text evidence="1">The sequence shown here is derived from an EMBL/GenBank/DDBJ whole genome shotgun (WGS) entry which is preliminary data.</text>
</comment>
<keyword evidence="2" id="KW-1185">Reference proteome</keyword>
<reference evidence="1 2" key="2">
    <citation type="journal article" date="2022" name="Mol. Ecol. Resour.">
        <title>The genomes of chicory, endive, great burdock and yacon provide insights into Asteraceae paleo-polyploidization history and plant inulin production.</title>
        <authorList>
            <person name="Fan W."/>
            <person name="Wang S."/>
            <person name="Wang H."/>
            <person name="Wang A."/>
            <person name="Jiang F."/>
            <person name="Liu H."/>
            <person name="Zhao H."/>
            <person name="Xu D."/>
            <person name="Zhang Y."/>
        </authorList>
    </citation>
    <scope>NUCLEOTIDE SEQUENCE [LARGE SCALE GENOMIC DNA]</scope>
    <source>
        <strain evidence="2">cv. Yunnan</strain>
        <tissue evidence="1">Leaves</tissue>
    </source>
</reference>
<dbReference type="Proteomes" id="UP001056120">
    <property type="component" value="Linkage Group LG04"/>
</dbReference>
<reference evidence="2" key="1">
    <citation type="journal article" date="2022" name="Mol. Ecol. Resour.">
        <title>The genomes of chicory, endive, great burdock and yacon provide insights into Asteraceae palaeo-polyploidization history and plant inulin production.</title>
        <authorList>
            <person name="Fan W."/>
            <person name="Wang S."/>
            <person name="Wang H."/>
            <person name="Wang A."/>
            <person name="Jiang F."/>
            <person name="Liu H."/>
            <person name="Zhao H."/>
            <person name="Xu D."/>
            <person name="Zhang Y."/>
        </authorList>
    </citation>
    <scope>NUCLEOTIDE SEQUENCE [LARGE SCALE GENOMIC DNA]</scope>
    <source>
        <strain evidence="2">cv. Yunnan</strain>
    </source>
</reference>
<organism evidence="1 2">
    <name type="scientific">Smallanthus sonchifolius</name>
    <dbReference type="NCBI Taxonomy" id="185202"/>
    <lineage>
        <taxon>Eukaryota</taxon>
        <taxon>Viridiplantae</taxon>
        <taxon>Streptophyta</taxon>
        <taxon>Embryophyta</taxon>
        <taxon>Tracheophyta</taxon>
        <taxon>Spermatophyta</taxon>
        <taxon>Magnoliopsida</taxon>
        <taxon>eudicotyledons</taxon>
        <taxon>Gunneridae</taxon>
        <taxon>Pentapetalae</taxon>
        <taxon>asterids</taxon>
        <taxon>campanulids</taxon>
        <taxon>Asterales</taxon>
        <taxon>Asteraceae</taxon>
        <taxon>Asteroideae</taxon>
        <taxon>Heliantheae alliance</taxon>
        <taxon>Millerieae</taxon>
        <taxon>Smallanthus</taxon>
    </lineage>
</organism>
<gene>
    <name evidence="1" type="ORF">L1987_13292</name>
</gene>
<evidence type="ECO:0000313" key="1">
    <source>
        <dbReference type="EMBL" id="KAI3819456.1"/>
    </source>
</evidence>
<sequence length="104" mass="12140">MSSRILTDSQKGHASLSRKWTPLFDKMYTVERLSARESGRREEDRRRQRQERFPTPDPHSITEEEAEEDALAQESLKAHARSPPPTQPTSGSHLEKTYTQEDFW</sequence>
<protein>
    <submittedName>
        <fullName evidence="1">Uncharacterized protein</fullName>
    </submittedName>
</protein>
<name>A0ACB9JH10_9ASTR</name>